<dbReference type="PIRSF" id="PIRSF004862">
    <property type="entry name" value="FliF"/>
    <property type="match status" value="1"/>
</dbReference>
<dbReference type="InterPro" id="IPR006182">
    <property type="entry name" value="FliF_N_dom"/>
</dbReference>
<evidence type="ECO:0000256" key="2">
    <source>
        <dbReference type="ARBA" id="ARBA00004651"/>
    </source>
</evidence>
<evidence type="ECO:0000259" key="12">
    <source>
        <dbReference type="Pfam" id="PF01514"/>
    </source>
</evidence>
<dbReference type="InterPro" id="IPR000067">
    <property type="entry name" value="FlgMring_FliF"/>
</dbReference>
<keyword evidence="7 11" id="KW-0472">Membrane</keyword>
<evidence type="ECO:0000256" key="4">
    <source>
        <dbReference type="ARBA" id="ARBA00022475"/>
    </source>
</evidence>
<feature type="compositionally biased region" description="Polar residues" evidence="10">
    <location>
        <begin position="326"/>
        <end position="338"/>
    </location>
</feature>
<dbReference type="Pfam" id="PF01514">
    <property type="entry name" value="YscJ_FliF"/>
    <property type="match status" value="1"/>
</dbReference>
<reference evidence="14 15" key="1">
    <citation type="submission" date="2023-01" db="EMBL/GenBank/DDBJ databases">
        <title>Sporosarcina sp. nov., isolated from Korean tranditional fermented seafood 'Jeotgal'.</title>
        <authorList>
            <person name="Yang A.-I."/>
        </authorList>
    </citation>
    <scope>NUCLEOTIDE SEQUENCE [LARGE SCALE GENOMIC DNA]</scope>
    <source>
        <strain evidence="14 15">B2O-1</strain>
    </source>
</reference>
<evidence type="ECO:0000256" key="8">
    <source>
        <dbReference type="ARBA" id="ARBA00023143"/>
    </source>
</evidence>
<keyword evidence="14" id="KW-0966">Cell projection</keyword>
<protein>
    <recommendedName>
        <fullName evidence="9">Flagellar M-ring protein</fullName>
    </recommendedName>
</protein>
<dbReference type="PANTHER" id="PTHR30046:SF0">
    <property type="entry name" value="FLAGELLAR M-RING PROTEIN"/>
    <property type="match status" value="1"/>
</dbReference>
<feature type="domain" description="Flagellar M-ring C-terminal" evidence="13">
    <location>
        <begin position="256"/>
        <end position="404"/>
    </location>
</feature>
<dbReference type="InterPro" id="IPR045851">
    <property type="entry name" value="AMP-bd_C_sf"/>
</dbReference>
<proteinExistence type="inferred from homology"/>
<evidence type="ECO:0000256" key="1">
    <source>
        <dbReference type="ARBA" id="ARBA00004117"/>
    </source>
</evidence>
<dbReference type="InterPro" id="IPR043427">
    <property type="entry name" value="YscJ/FliF"/>
</dbReference>
<evidence type="ECO:0000256" key="5">
    <source>
        <dbReference type="ARBA" id="ARBA00022692"/>
    </source>
</evidence>
<evidence type="ECO:0000256" key="11">
    <source>
        <dbReference type="SAM" id="Phobius"/>
    </source>
</evidence>
<keyword evidence="15" id="KW-1185">Reference proteome</keyword>
<dbReference type="EMBL" id="CP116341">
    <property type="protein sequence ID" value="WOV85275.1"/>
    <property type="molecule type" value="Genomic_DNA"/>
</dbReference>
<keyword evidence="4" id="KW-1003">Cell membrane</keyword>
<name>A0ABZ0KYH1_9BACL</name>
<evidence type="ECO:0000256" key="3">
    <source>
        <dbReference type="ARBA" id="ARBA00007971"/>
    </source>
</evidence>
<sequence length="532" mass="59336">MKERLTKIKNDLQAFWSNRTKKQKVLYISVAASIIIAAALLTFFLSRTTYVPLYKDLSRSDIGRIKEELDAQAVPSKIAPGGTSILVPKEQVDNLLVSIESQGLANSGRIDYSFFSENAGFGTTDNEFNMIKLATMQNELAKLITGIEGVQDAKVMITLPTQGVFVNEDVQAASASIVLKTEPGQQFSEPQIKGLYNLISKSIPNLAPEDIVVMNQYFEYYDLNHENNQFGSNVADQMTIKKSIERDLQRQVQMMLGSMMGQDKVVVSVTTDIDFQQENREENLVTPVDEESMEGIALSVQRITETFTGDGAVPGGVPEGEDPTDNRTTIVEGSTSNGDYERVEETINNEVNRIRKNIVESPYKIRDIGLQVMVEPPTADDPGSLEPGVEDDIKQILETIVRTSIDKVSAGELTEEQLAEKIAVSIQPIRGKQADFDAERTVIPWWVYVIGGVLLLVIIALVILYVRKRRKDEALALEEARALEEQLEAIEVSDINGEVETEATLRRKQLEKMAKEKPEEFAKLLRTWIAED</sequence>
<comment type="similarity">
    <text evidence="3 9">Belongs to the FliF family.</text>
</comment>
<accession>A0ABZ0KYH1</accession>
<evidence type="ECO:0000256" key="9">
    <source>
        <dbReference type="PIRNR" id="PIRNR004862"/>
    </source>
</evidence>
<dbReference type="RefSeq" id="WP_323692893.1">
    <property type="nucleotide sequence ID" value="NZ_CP116341.1"/>
</dbReference>
<dbReference type="InterPro" id="IPR013556">
    <property type="entry name" value="Flag_M-ring_C"/>
</dbReference>
<evidence type="ECO:0000256" key="10">
    <source>
        <dbReference type="SAM" id="MobiDB-lite"/>
    </source>
</evidence>
<keyword evidence="14" id="KW-0969">Cilium</keyword>
<evidence type="ECO:0000313" key="15">
    <source>
        <dbReference type="Proteomes" id="UP001303532"/>
    </source>
</evidence>
<feature type="transmembrane region" description="Helical" evidence="11">
    <location>
        <begin position="445"/>
        <end position="466"/>
    </location>
</feature>
<keyword evidence="5 11" id="KW-0812">Transmembrane</keyword>
<gene>
    <name evidence="14" type="primary">fliF</name>
    <name evidence="14" type="ORF">PGH26_04900</name>
</gene>
<dbReference type="PANTHER" id="PTHR30046">
    <property type="entry name" value="FLAGELLAR M-RING PROTEIN"/>
    <property type="match status" value="1"/>
</dbReference>
<keyword evidence="6 11" id="KW-1133">Transmembrane helix</keyword>
<dbReference type="PRINTS" id="PR01009">
    <property type="entry name" value="FLGMRINGFLIF"/>
</dbReference>
<feature type="region of interest" description="Disordered" evidence="10">
    <location>
        <begin position="309"/>
        <end position="338"/>
    </location>
</feature>
<evidence type="ECO:0000256" key="6">
    <source>
        <dbReference type="ARBA" id="ARBA00022989"/>
    </source>
</evidence>
<dbReference type="NCBIfam" id="TIGR00206">
    <property type="entry name" value="fliF"/>
    <property type="match status" value="1"/>
</dbReference>
<comment type="function">
    <text evidence="9">The M ring may be actively involved in energy transduction.</text>
</comment>
<keyword evidence="14" id="KW-0282">Flagellum</keyword>
<evidence type="ECO:0000313" key="14">
    <source>
        <dbReference type="EMBL" id="WOV85275.1"/>
    </source>
</evidence>
<evidence type="ECO:0000259" key="13">
    <source>
        <dbReference type="Pfam" id="PF08345"/>
    </source>
</evidence>
<dbReference type="Proteomes" id="UP001303532">
    <property type="component" value="Chromosome"/>
</dbReference>
<dbReference type="Pfam" id="PF08345">
    <property type="entry name" value="YscJ_FliF_C"/>
    <property type="match status" value="1"/>
</dbReference>
<evidence type="ECO:0000256" key="7">
    <source>
        <dbReference type="ARBA" id="ARBA00023136"/>
    </source>
</evidence>
<comment type="subcellular location">
    <subcellularLocation>
        <location evidence="1 9">Bacterial flagellum basal body</location>
    </subcellularLocation>
    <subcellularLocation>
        <location evidence="2">Cell membrane</location>
        <topology evidence="2">Multi-pass membrane protein</topology>
    </subcellularLocation>
</comment>
<keyword evidence="8 9" id="KW-0975">Bacterial flagellum</keyword>
<organism evidence="14 15">
    <name type="scientific">Sporosarcina jeotgali</name>
    <dbReference type="NCBI Taxonomy" id="3020056"/>
    <lineage>
        <taxon>Bacteria</taxon>
        <taxon>Bacillati</taxon>
        <taxon>Bacillota</taxon>
        <taxon>Bacilli</taxon>
        <taxon>Bacillales</taxon>
        <taxon>Caryophanaceae</taxon>
        <taxon>Sporosarcina</taxon>
    </lineage>
</organism>
<dbReference type="Gene3D" id="3.30.300.30">
    <property type="match status" value="1"/>
</dbReference>
<feature type="transmembrane region" description="Helical" evidence="11">
    <location>
        <begin position="25"/>
        <end position="45"/>
    </location>
</feature>
<feature type="domain" description="Flagellar M-ring N-terminal" evidence="12">
    <location>
        <begin position="46"/>
        <end position="220"/>
    </location>
</feature>